<keyword evidence="2" id="KW-0472">Membrane</keyword>
<organism evidence="3 5">
    <name type="scientific">Cercospora beticola</name>
    <name type="common">Sugarbeet leaf spot fungus</name>
    <dbReference type="NCBI Taxonomy" id="122368"/>
    <lineage>
        <taxon>Eukaryota</taxon>
        <taxon>Fungi</taxon>
        <taxon>Dikarya</taxon>
        <taxon>Ascomycota</taxon>
        <taxon>Pezizomycotina</taxon>
        <taxon>Dothideomycetes</taxon>
        <taxon>Dothideomycetidae</taxon>
        <taxon>Mycosphaerellales</taxon>
        <taxon>Mycosphaerellaceae</taxon>
        <taxon>Cercospora</taxon>
    </lineage>
</organism>
<dbReference type="AlphaFoldDB" id="A0A2G5IC52"/>
<dbReference type="EMBL" id="LKMD01000100">
    <property type="protein sequence ID" value="PIB02417.1"/>
    <property type="molecule type" value="Genomic_DNA"/>
</dbReference>
<dbReference type="Proteomes" id="UP001302367">
    <property type="component" value="Chromosome 1"/>
</dbReference>
<feature type="region of interest" description="Disordered" evidence="1">
    <location>
        <begin position="186"/>
        <end position="218"/>
    </location>
</feature>
<dbReference type="EMBL" id="CP134184">
    <property type="protein sequence ID" value="WPA96907.1"/>
    <property type="molecule type" value="Genomic_DNA"/>
</dbReference>
<dbReference type="Proteomes" id="UP000230605">
    <property type="component" value="Chromosome 1"/>
</dbReference>
<evidence type="ECO:0000313" key="5">
    <source>
        <dbReference type="Proteomes" id="UP000230605"/>
    </source>
</evidence>
<proteinExistence type="predicted"/>
<evidence type="ECO:0000313" key="3">
    <source>
        <dbReference type="EMBL" id="PIB02417.1"/>
    </source>
</evidence>
<evidence type="ECO:0008006" key="7">
    <source>
        <dbReference type="Google" id="ProtNLM"/>
    </source>
</evidence>
<evidence type="ECO:0000256" key="1">
    <source>
        <dbReference type="SAM" id="MobiDB-lite"/>
    </source>
</evidence>
<keyword evidence="2" id="KW-0812">Transmembrane</keyword>
<name>A0A2G5IC52_CERBT</name>
<evidence type="ECO:0000313" key="6">
    <source>
        <dbReference type="Proteomes" id="UP001302367"/>
    </source>
</evidence>
<dbReference type="OrthoDB" id="5344006at2759"/>
<sequence length="251" mass="28773">MRFHAFDRRAKTAPSSYPRVVFHGIRSGQLLASLVVGGIMMYFIYQLTHDKWNTPWTFIWLSAASLFSIVALLVTIVLHCCFGLNPRFNLAINGFLLVVWAISWSLLTWFMSGTLANMCDVQHWHEDVGIMVCRIYKALFTFTLLGFISTIAAFLLDIWVHRKNTSRGMYKLQELDHKNRPNAVRGPFTDLDHDELRPGNPRESSAWEAPRHSMGPYGEQPELRAPRHGYAVPEGQFGYDTGYSNGHHQMR</sequence>
<evidence type="ECO:0000313" key="4">
    <source>
        <dbReference type="EMBL" id="WPA96907.1"/>
    </source>
</evidence>
<feature type="transmembrane region" description="Helical" evidence="2">
    <location>
        <begin position="138"/>
        <end position="160"/>
    </location>
</feature>
<feature type="transmembrane region" description="Helical" evidence="2">
    <location>
        <begin position="57"/>
        <end position="78"/>
    </location>
</feature>
<keyword evidence="6" id="KW-1185">Reference proteome</keyword>
<feature type="transmembrane region" description="Helical" evidence="2">
    <location>
        <begin position="20"/>
        <end position="45"/>
    </location>
</feature>
<evidence type="ECO:0000256" key="2">
    <source>
        <dbReference type="SAM" id="Phobius"/>
    </source>
</evidence>
<reference evidence="4 6" key="2">
    <citation type="submission" date="2023-09" db="EMBL/GenBank/DDBJ databases">
        <title>Complete-Gapless Cercospora beticola genome.</title>
        <authorList>
            <person name="Wyatt N.A."/>
            <person name="Spanner R.E."/>
            <person name="Bolton M.D."/>
        </authorList>
    </citation>
    <scope>NUCLEOTIDE SEQUENCE [LARGE SCALE GENOMIC DNA]</scope>
    <source>
        <strain evidence="4">Cb09-40</strain>
    </source>
</reference>
<reference evidence="3 5" key="1">
    <citation type="submission" date="2015-10" db="EMBL/GenBank/DDBJ databases">
        <title>The cercosporin biosynthetic gene cluster was horizontally transferred to several fungal lineages and shown to be expanded in Cercospora beticola based on microsynteny with recipient genomes.</title>
        <authorList>
            <person name="De Jonge R."/>
            <person name="Ebert M.K."/>
            <person name="Suttle J.C."/>
            <person name="Jurick Ii W.M."/>
            <person name="Secor G.A."/>
            <person name="Thomma B.P."/>
            <person name="Van De Peer Y."/>
            <person name="Bolton M.D."/>
        </authorList>
    </citation>
    <scope>NUCLEOTIDE SEQUENCE [LARGE SCALE GENOMIC DNA]</scope>
    <source>
        <strain evidence="3 5">09-40</strain>
    </source>
</reference>
<feature type="transmembrane region" description="Helical" evidence="2">
    <location>
        <begin position="90"/>
        <end position="111"/>
    </location>
</feature>
<gene>
    <name evidence="3" type="ORF">CB0940_01469</name>
    <name evidence="4" type="ORF">RHO25_001515</name>
</gene>
<accession>A0A2G5IC52</accession>
<keyword evidence="2" id="KW-1133">Transmembrane helix</keyword>
<protein>
    <recommendedName>
        <fullName evidence="7">MARVEL domain-containing protein</fullName>
    </recommendedName>
</protein>